<evidence type="ECO:0000313" key="1">
    <source>
        <dbReference type="EMBL" id="KAI3700776.1"/>
    </source>
</evidence>
<name>A0ACB8ZST8_CICIN</name>
<organism evidence="1 2">
    <name type="scientific">Cichorium intybus</name>
    <name type="common">Chicory</name>
    <dbReference type="NCBI Taxonomy" id="13427"/>
    <lineage>
        <taxon>Eukaryota</taxon>
        <taxon>Viridiplantae</taxon>
        <taxon>Streptophyta</taxon>
        <taxon>Embryophyta</taxon>
        <taxon>Tracheophyta</taxon>
        <taxon>Spermatophyta</taxon>
        <taxon>Magnoliopsida</taxon>
        <taxon>eudicotyledons</taxon>
        <taxon>Gunneridae</taxon>
        <taxon>Pentapetalae</taxon>
        <taxon>asterids</taxon>
        <taxon>campanulids</taxon>
        <taxon>Asterales</taxon>
        <taxon>Asteraceae</taxon>
        <taxon>Cichorioideae</taxon>
        <taxon>Cichorieae</taxon>
        <taxon>Cichoriinae</taxon>
        <taxon>Cichorium</taxon>
    </lineage>
</organism>
<gene>
    <name evidence="1" type="ORF">L2E82_45414</name>
</gene>
<comment type="caution">
    <text evidence="1">The sequence shown here is derived from an EMBL/GenBank/DDBJ whole genome shotgun (WGS) entry which is preliminary data.</text>
</comment>
<dbReference type="EMBL" id="CM042016">
    <property type="protein sequence ID" value="KAI3700776.1"/>
    <property type="molecule type" value="Genomic_DNA"/>
</dbReference>
<accession>A0ACB8ZST8</accession>
<proteinExistence type="predicted"/>
<evidence type="ECO:0000313" key="2">
    <source>
        <dbReference type="Proteomes" id="UP001055811"/>
    </source>
</evidence>
<reference evidence="2" key="1">
    <citation type="journal article" date="2022" name="Mol. Ecol. Resour.">
        <title>The genomes of chicory, endive, great burdock and yacon provide insights into Asteraceae palaeo-polyploidization history and plant inulin production.</title>
        <authorList>
            <person name="Fan W."/>
            <person name="Wang S."/>
            <person name="Wang H."/>
            <person name="Wang A."/>
            <person name="Jiang F."/>
            <person name="Liu H."/>
            <person name="Zhao H."/>
            <person name="Xu D."/>
            <person name="Zhang Y."/>
        </authorList>
    </citation>
    <scope>NUCLEOTIDE SEQUENCE [LARGE SCALE GENOMIC DNA]</scope>
    <source>
        <strain evidence="2">cv. Punajuju</strain>
    </source>
</reference>
<sequence>MCYRVEPYLFEKKKDKLMCMYIDYGESDILETRLNMSLKYLIDQKEAEYEIAKIDGLLKDFGYEILYHLGKADLTGRILDAISGRSLKLEARTWINCWKMVISKQIRARCAQGPGGVRPGAVRPSPGAVWDKMVVVHAKARNNRDLNATSIQIVENWCGLMAMIPGVEPKLIRLLTELCSSYRLLNVPAGVFCFKSRVLHHNNNGIEVGDLRGDFNNHHNTKGSSTTTMSIITCITIFSLISMTMPVFLRYVMDNNSAIGLTTPPWDAKTLNNISRIDRFRQGSGCDRRAIQDYQQKTGEAFHDAFDRLKELLRSCPHHEVSRWQLVKIFFDGMDETNQAMINASSSGTFIWQEPEDAWKFLEQLSLGSKVSGSMMDNTVYMANVEAENKWKKEIQSELSAVTKKSNQQRDARQPPVRQQNVQPVPQGGITNISTKEIYEIFLKLKEAEDAYTQAILTLGNQLMKMEKQREQEKVSPQKAQVNEVIMCRSGKKVDNKVTAPIVEEDNDVVIVFDEKEELEKEEKKAKEKQEKKKEPASKWEKGETSGTTPFQRLWKSQRIDHMEMCIHKKHILLHLPKKIELIEYVSSIIMDTLPPKMKDPGAPLISVDFGDVHIKKALLDLGASVNILPGQLFDKHEFGTLRPTDVILQLADKSTKILRGVLSDVIIKVGNFYYPADFLPMQISTVAWEKWESPSGTNKLRLIQQYTPEVLQQEAVEFPEEEEGVNKDDNQEEGKGNESNSKECSHIEKLLTEIPKTLKPSLQEPPTLELKPLPTHLKYVFLGEKETLPVILSADLTLEQEKALLEVLSKHKRILVGQLRI</sequence>
<dbReference type="Proteomes" id="UP001055811">
    <property type="component" value="Linkage Group LG08"/>
</dbReference>
<keyword evidence="2" id="KW-1185">Reference proteome</keyword>
<reference evidence="1 2" key="2">
    <citation type="journal article" date="2022" name="Mol. Ecol. Resour.">
        <title>The genomes of chicory, endive, great burdock and yacon provide insights into Asteraceae paleo-polyploidization history and plant inulin production.</title>
        <authorList>
            <person name="Fan W."/>
            <person name="Wang S."/>
            <person name="Wang H."/>
            <person name="Wang A."/>
            <person name="Jiang F."/>
            <person name="Liu H."/>
            <person name="Zhao H."/>
            <person name="Xu D."/>
            <person name="Zhang Y."/>
        </authorList>
    </citation>
    <scope>NUCLEOTIDE SEQUENCE [LARGE SCALE GENOMIC DNA]</scope>
    <source>
        <strain evidence="2">cv. Punajuju</strain>
        <tissue evidence="1">Leaves</tissue>
    </source>
</reference>
<protein>
    <submittedName>
        <fullName evidence="1">Uncharacterized protein</fullName>
    </submittedName>
</protein>